<dbReference type="GO" id="GO:0004107">
    <property type="term" value="F:chorismate synthase activity"/>
    <property type="evidence" value="ECO:0007669"/>
    <property type="project" value="UniProtKB-UniRule"/>
</dbReference>
<feature type="region of interest" description="Disordered" evidence="14">
    <location>
        <begin position="95"/>
        <end position="115"/>
    </location>
</feature>
<evidence type="ECO:0000256" key="4">
    <source>
        <dbReference type="ARBA" id="ARBA00013036"/>
    </source>
</evidence>
<dbReference type="GO" id="GO:0008652">
    <property type="term" value="P:amino acid biosynthetic process"/>
    <property type="evidence" value="ECO:0007669"/>
    <property type="project" value="UniProtKB-KW"/>
</dbReference>
<dbReference type="GO" id="GO:0010181">
    <property type="term" value="F:FMN binding"/>
    <property type="evidence" value="ECO:0007669"/>
    <property type="project" value="TreeGrafter"/>
</dbReference>
<dbReference type="FunFam" id="3.60.150.10:FF:000002">
    <property type="entry name" value="Chorismate synthase"/>
    <property type="match status" value="1"/>
</dbReference>
<dbReference type="EMBL" id="CP116507">
    <property type="protein sequence ID" value="WCG22340.1"/>
    <property type="molecule type" value="Genomic_DNA"/>
</dbReference>
<gene>
    <name evidence="12 15" type="primary">aroC</name>
    <name evidence="15" type="ORF">PML95_08030</name>
</gene>
<dbReference type="Gene3D" id="3.60.150.10">
    <property type="entry name" value="Chorismate synthase AroC"/>
    <property type="match status" value="1"/>
</dbReference>
<evidence type="ECO:0000256" key="9">
    <source>
        <dbReference type="ARBA" id="ARBA00022857"/>
    </source>
</evidence>
<dbReference type="NCBIfam" id="TIGR00033">
    <property type="entry name" value="aroC"/>
    <property type="match status" value="1"/>
</dbReference>
<keyword evidence="8 12" id="KW-0274">FAD</keyword>
<name>A0AAF0BHF1_9ENTE</name>
<dbReference type="Proteomes" id="UP001179600">
    <property type="component" value="Chromosome"/>
</dbReference>
<dbReference type="GO" id="GO:0009073">
    <property type="term" value="P:aromatic amino acid family biosynthetic process"/>
    <property type="evidence" value="ECO:0007669"/>
    <property type="project" value="UniProtKB-KW"/>
</dbReference>
<sequence>MRFLTAGESHGQALTTIIEGMPAGMAIDVEAINHELWRRQQGYGRGNRMKIESDRVNVLSGVRHGYTLGSPITLQLLNKDYDNWQSVMGIEPVSEMEKKKRRVTKPRPGHADLAGGMKYQHADLRNVLERSSARETAMRVAVGAIAKQFLSQLNIEVLSHVVAIGPVMATYPKDLGVSDIKKAQMSPVFCVDEQASTEMMHVIDEAKQAGDTLGGKIEIKVYGVPAGIGSYVHWDRKLDGQLAGALMSINAFKGVEFGDGFLLAHQPGSQVMDEIYWDEANGFYRGSNHLGGLEGGMTNGMPLTIKTVMKPIPTLYRPLNSVDIETKEAYKATVERSDACAVPAASVVAEGVVATVLAQAILSQYSNDTMAQVKKAMEEANVRHHHYLKKE</sequence>
<dbReference type="PANTHER" id="PTHR21085">
    <property type="entry name" value="CHORISMATE SYNTHASE"/>
    <property type="match status" value="1"/>
</dbReference>
<comment type="subunit">
    <text evidence="3 12">Homotetramer.</text>
</comment>
<keyword evidence="5 12" id="KW-0028">Amino-acid biosynthesis</keyword>
<dbReference type="PROSITE" id="PS00788">
    <property type="entry name" value="CHORISMATE_SYNTHASE_2"/>
    <property type="match status" value="1"/>
</dbReference>
<feature type="compositionally biased region" description="Basic residues" evidence="14">
    <location>
        <begin position="99"/>
        <end position="108"/>
    </location>
</feature>
<keyword evidence="7 12" id="KW-0288">FMN</keyword>
<comment type="catalytic activity">
    <reaction evidence="12 13">
        <text>5-O-(1-carboxyvinyl)-3-phosphoshikimate = chorismate + phosphate</text>
        <dbReference type="Rhea" id="RHEA:21020"/>
        <dbReference type="ChEBI" id="CHEBI:29748"/>
        <dbReference type="ChEBI" id="CHEBI:43474"/>
        <dbReference type="ChEBI" id="CHEBI:57701"/>
        <dbReference type="EC" id="4.2.3.5"/>
    </reaction>
</comment>
<evidence type="ECO:0000256" key="12">
    <source>
        <dbReference type="HAMAP-Rule" id="MF_00300"/>
    </source>
</evidence>
<evidence type="ECO:0000256" key="14">
    <source>
        <dbReference type="SAM" id="MobiDB-lite"/>
    </source>
</evidence>
<feature type="binding site" evidence="12">
    <location>
        <begin position="250"/>
        <end position="251"/>
    </location>
    <ligand>
        <name>FMN</name>
        <dbReference type="ChEBI" id="CHEBI:58210"/>
    </ligand>
</feature>
<feature type="binding site" evidence="12">
    <location>
        <position position="39"/>
    </location>
    <ligand>
        <name>NADP(+)</name>
        <dbReference type="ChEBI" id="CHEBI:58349"/>
    </ligand>
</feature>
<evidence type="ECO:0000313" key="15">
    <source>
        <dbReference type="EMBL" id="WCG22340.1"/>
    </source>
</evidence>
<evidence type="ECO:0000256" key="13">
    <source>
        <dbReference type="RuleBase" id="RU000605"/>
    </source>
</evidence>
<dbReference type="PROSITE" id="PS00787">
    <property type="entry name" value="CHORISMATE_SYNTHASE_1"/>
    <property type="match status" value="1"/>
</dbReference>
<evidence type="ECO:0000313" key="16">
    <source>
        <dbReference type="Proteomes" id="UP001179600"/>
    </source>
</evidence>
<feature type="binding site" evidence="12">
    <location>
        <begin position="130"/>
        <end position="132"/>
    </location>
    <ligand>
        <name>FMN</name>
        <dbReference type="ChEBI" id="CHEBI:58210"/>
    </ligand>
</feature>
<dbReference type="GO" id="GO:0009423">
    <property type="term" value="P:chorismate biosynthetic process"/>
    <property type="evidence" value="ECO:0007669"/>
    <property type="project" value="UniProtKB-UniRule"/>
</dbReference>
<evidence type="ECO:0000256" key="10">
    <source>
        <dbReference type="ARBA" id="ARBA00023141"/>
    </source>
</evidence>
<comment type="pathway">
    <text evidence="1 12 13">Metabolic intermediate biosynthesis; chorismate biosynthesis; chorismate from D-erythrose 4-phosphate and phosphoenolpyruvate: step 7/7.</text>
</comment>
<keyword evidence="6 12" id="KW-0285">Flavoprotein</keyword>
<evidence type="ECO:0000256" key="6">
    <source>
        <dbReference type="ARBA" id="ARBA00022630"/>
    </source>
</evidence>
<feature type="binding site" evidence="12">
    <location>
        <position position="336"/>
    </location>
    <ligand>
        <name>FMN</name>
        <dbReference type="ChEBI" id="CHEBI:58210"/>
    </ligand>
</feature>
<evidence type="ECO:0000256" key="7">
    <source>
        <dbReference type="ARBA" id="ARBA00022643"/>
    </source>
</evidence>
<feature type="binding site" evidence="12">
    <location>
        <begin position="310"/>
        <end position="314"/>
    </location>
    <ligand>
        <name>FMN</name>
        <dbReference type="ChEBI" id="CHEBI:58210"/>
    </ligand>
</feature>
<dbReference type="NCBIfam" id="NF003793">
    <property type="entry name" value="PRK05382.1"/>
    <property type="match status" value="1"/>
</dbReference>
<feature type="binding site" evidence="12">
    <location>
        <position position="45"/>
    </location>
    <ligand>
        <name>NADP(+)</name>
        <dbReference type="ChEBI" id="CHEBI:58349"/>
    </ligand>
</feature>
<dbReference type="PANTHER" id="PTHR21085:SF0">
    <property type="entry name" value="CHORISMATE SYNTHASE"/>
    <property type="match status" value="1"/>
</dbReference>
<dbReference type="CDD" id="cd07304">
    <property type="entry name" value="Chorismate_synthase"/>
    <property type="match status" value="1"/>
</dbReference>
<keyword evidence="11 12" id="KW-0456">Lyase</keyword>
<dbReference type="InterPro" id="IPR035904">
    <property type="entry name" value="Chorismate_synth_AroC_sf"/>
</dbReference>
<evidence type="ECO:0000256" key="5">
    <source>
        <dbReference type="ARBA" id="ARBA00022605"/>
    </source>
</evidence>
<evidence type="ECO:0000256" key="3">
    <source>
        <dbReference type="ARBA" id="ARBA00011881"/>
    </source>
</evidence>
<dbReference type="PIRSF" id="PIRSF001456">
    <property type="entry name" value="Chorismate_synth"/>
    <property type="match status" value="1"/>
</dbReference>
<organism evidence="15 16">
    <name type="scientific">Vagococcus lutrae</name>
    <dbReference type="NCBI Taxonomy" id="81947"/>
    <lineage>
        <taxon>Bacteria</taxon>
        <taxon>Bacillati</taxon>
        <taxon>Bacillota</taxon>
        <taxon>Bacilli</taxon>
        <taxon>Lactobacillales</taxon>
        <taxon>Enterococcaceae</taxon>
        <taxon>Vagococcus</taxon>
    </lineage>
</organism>
<dbReference type="SUPFAM" id="SSF103263">
    <property type="entry name" value="Chorismate synthase, AroC"/>
    <property type="match status" value="1"/>
</dbReference>
<proteinExistence type="inferred from homology"/>
<dbReference type="InterPro" id="IPR020541">
    <property type="entry name" value="Chorismate_synthase_CS"/>
</dbReference>
<dbReference type="Pfam" id="PF01264">
    <property type="entry name" value="Chorismate_synt"/>
    <property type="match status" value="1"/>
</dbReference>
<comment type="similarity">
    <text evidence="2 12 13">Belongs to the chorismate synthase family.</text>
</comment>
<reference evidence="15" key="1">
    <citation type="submission" date="2023-01" db="EMBL/GenBank/DDBJ databases">
        <title>Oxazolidinone resistance genes in florfenicol resistant enterococci from beef cattle and veal calves at slaughter.</title>
        <authorList>
            <person name="Biggel M."/>
        </authorList>
    </citation>
    <scope>NUCLEOTIDE SEQUENCE</scope>
    <source>
        <strain evidence="15">K204-1</strain>
    </source>
</reference>
<protein>
    <recommendedName>
        <fullName evidence="4 12">Chorismate synthase</fullName>
        <shortName evidence="12">CS</shortName>
        <ecNumber evidence="4 12">4.2.3.5</ecNumber>
    </recommendedName>
    <alternativeName>
        <fullName evidence="12">5-enolpyruvylshikimate-3-phosphate phospholyase</fullName>
    </alternativeName>
</protein>
<evidence type="ECO:0000256" key="11">
    <source>
        <dbReference type="ARBA" id="ARBA00023239"/>
    </source>
</evidence>
<evidence type="ECO:0000256" key="2">
    <source>
        <dbReference type="ARBA" id="ARBA00008014"/>
    </source>
</evidence>
<dbReference type="GO" id="GO:0005829">
    <property type="term" value="C:cytosol"/>
    <property type="evidence" value="ECO:0007669"/>
    <property type="project" value="TreeGrafter"/>
</dbReference>
<dbReference type="HAMAP" id="MF_00300">
    <property type="entry name" value="Chorismate_synth"/>
    <property type="match status" value="1"/>
</dbReference>
<evidence type="ECO:0000256" key="1">
    <source>
        <dbReference type="ARBA" id="ARBA00005044"/>
    </source>
</evidence>
<evidence type="ECO:0000256" key="8">
    <source>
        <dbReference type="ARBA" id="ARBA00022827"/>
    </source>
</evidence>
<keyword evidence="9 12" id="KW-0521">NADP</keyword>
<dbReference type="RefSeq" id="WP_272163204.1">
    <property type="nucleotide sequence ID" value="NZ_CP116507.1"/>
</dbReference>
<accession>A0AAF0BHF1</accession>
<dbReference type="InterPro" id="IPR000453">
    <property type="entry name" value="Chorismate_synth"/>
</dbReference>
<keyword evidence="10 12" id="KW-0057">Aromatic amino acid biosynthesis</keyword>
<feature type="binding site" evidence="12">
    <location>
        <position position="295"/>
    </location>
    <ligand>
        <name>FMN</name>
        <dbReference type="ChEBI" id="CHEBI:58210"/>
    </ligand>
</feature>
<dbReference type="AlphaFoldDB" id="A0AAF0BHF1"/>
<comment type="cofactor">
    <cofactor evidence="12 13">
        <name>FMNH2</name>
        <dbReference type="ChEBI" id="CHEBI:57618"/>
    </cofactor>
    <text evidence="12 13">Reduced FMN (FMNH(2)).</text>
</comment>
<dbReference type="EC" id="4.2.3.5" evidence="4 12"/>
<comment type="function">
    <text evidence="12">Catalyzes the anti-1,4-elimination of the C-3 phosphate and the C-6 proR hydrogen from 5-enolpyruvylshikimate-3-phosphate (EPSP) to yield chorismate, which is the branch point compound that serves as the starting substrate for the three terminal pathways of aromatic amino acid biosynthesis. This reaction introduces a second double bond into the aromatic ring system.</text>
</comment>